<evidence type="ECO:0000313" key="1">
    <source>
        <dbReference type="EMBL" id="QBK84540.1"/>
    </source>
</evidence>
<keyword evidence="1" id="KW-0808">Transferase</keyword>
<name>A0A481YMC1_9VIRU</name>
<dbReference type="Pfam" id="PF26128">
    <property type="entry name" value="Gad2"/>
    <property type="match status" value="1"/>
</dbReference>
<reference evidence="1" key="1">
    <citation type="journal article" date="2019" name="MBio">
        <title>Virus Genomes from Deep Sea Sediments Expand the Ocean Megavirome and Support Independent Origins of Viral Gigantism.</title>
        <authorList>
            <person name="Backstrom D."/>
            <person name="Yutin N."/>
            <person name="Jorgensen S.L."/>
            <person name="Dharamshi J."/>
            <person name="Homa F."/>
            <person name="Zaremba-Niedwiedzka K."/>
            <person name="Spang A."/>
            <person name="Wolf Y.I."/>
            <person name="Koonin E.V."/>
            <person name="Ettema T.J."/>
        </authorList>
    </citation>
    <scope>NUCLEOTIDE SEQUENCE</scope>
</reference>
<dbReference type="EMBL" id="MK500278">
    <property type="protein sequence ID" value="QBK84540.1"/>
    <property type="molecule type" value="Genomic_DNA"/>
</dbReference>
<protein>
    <submittedName>
        <fullName evidence="1">tRNA nucleotidyltransferase/poly(A) polymerase</fullName>
    </submittedName>
</protein>
<proteinExistence type="predicted"/>
<accession>A0A481YMC1</accession>
<dbReference type="GO" id="GO:0016740">
    <property type="term" value="F:transferase activity"/>
    <property type="evidence" value="ECO:0007669"/>
    <property type="project" value="UniProtKB-KW"/>
</dbReference>
<organism evidence="1">
    <name type="scientific">Pithovirus LCDPAC01</name>
    <dbReference type="NCBI Taxonomy" id="2506600"/>
    <lineage>
        <taxon>Viruses</taxon>
        <taxon>Pithoviruses</taxon>
    </lineage>
</organism>
<gene>
    <name evidence="1" type="ORF">LCDPAC01_00210</name>
</gene>
<sequence>MQLEKALKLTASKEIKCTKRSNIPKLESTSSNIVSYLINREIKDYDPEKEEPKELDHLINVSRNQQKRGKININSTKLFTDLFRLPDSEKEMKKYVLYGEKLRDNIDYSILHSKSLRKIQTAIGKQSMLNVDIPEHFEPYLAKFGQGLHLPDFYQKCILAGGAIVLAYFNIQNASPDSDLDYWFYDVKKLHSVIEEYHKQFPNAIFIVNYCVVTVVVPGKTRYVQLIYKKKKPWEVIDSFDMDYIQAYYDGKELRAFPECIDSWNKRKILRIQRELPPERILKAREKGFKISFETKLKSKKSRWNFYYPKTGENREYVKHILSCVFPRASIYDTPVDVKKNFNIVSSDSDNPYHIVSVPIKHVVLKIISG</sequence>